<reference evidence="1" key="2">
    <citation type="submission" date="2014-06" db="EMBL/GenBank/DDBJ databases">
        <authorList>
            <person name="Aslett M."/>
        </authorList>
    </citation>
    <scope>NUCLEOTIDE SEQUENCE</scope>
</reference>
<organism evidence="1">
    <name type="scientific">Echinococcus granulosus</name>
    <name type="common">Hydatid tapeworm</name>
    <dbReference type="NCBI Taxonomy" id="6210"/>
    <lineage>
        <taxon>Eukaryota</taxon>
        <taxon>Metazoa</taxon>
        <taxon>Spiralia</taxon>
        <taxon>Lophotrochozoa</taxon>
        <taxon>Platyhelminthes</taxon>
        <taxon>Cestoda</taxon>
        <taxon>Eucestoda</taxon>
        <taxon>Cyclophyllidea</taxon>
        <taxon>Taeniidae</taxon>
        <taxon>Echinococcus</taxon>
        <taxon>Echinococcus granulosus group</taxon>
    </lineage>
</organism>
<dbReference type="AlphaFoldDB" id="A0A068X525"/>
<dbReference type="WBParaSite" id="EgrG_002007800">
    <property type="protein sequence ID" value="EgrG_002007800"/>
    <property type="gene ID" value="EgrG_002007800"/>
</dbReference>
<proteinExistence type="predicted"/>
<dbReference type="Proteomes" id="UP000492820">
    <property type="component" value="Unassembled WGS sequence"/>
</dbReference>
<evidence type="ECO:0000313" key="2">
    <source>
        <dbReference type="Proteomes" id="UP000492820"/>
    </source>
</evidence>
<dbReference type="EMBL" id="LK028737">
    <property type="protein sequence ID" value="CDS25130.1"/>
    <property type="molecule type" value="Genomic_DNA"/>
</dbReference>
<feature type="non-terminal residue" evidence="1">
    <location>
        <position position="1"/>
    </location>
</feature>
<reference evidence="1 2" key="1">
    <citation type="journal article" date="2013" name="Nature">
        <title>The genomes of four tapeworm species reveal adaptations to parasitism.</title>
        <authorList>
            <person name="Tsai I.J."/>
            <person name="Zarowiecki M."/>
            <person name="Holroyd N."/>
            <person name="Garciarrubio A."/>
            <person name="Sanchez-Flores A."/>
            <person name="Brooks K.L."/>
            <person name="Tracey A."/>
            <person name="Bobes R.J."/>
            <person name="Fragoso G."/>
            <person name="Sciutto E."/>
            <person name="Aslett M."/>
            <person name="Beasley H."/>
            <person name="Bennett H.M."/>
            <person name="Cai J."/>
            <person name="Camicia F."/>
            <person name="Clark R."/>
            <person name="Cucher M."/>
            <person name="De Silva N."/>
            <person name="Day T.A."/>
            <person name="Deplazes P."/>
            <person name="Estrada K."/>
            <person name="Fernandez C."/>
            <person name="Holland P.W."/>
            <person name="Hou J."/>
            <person name="Hu S."/>
            <person name="Huckvale T."/>
            <person name="Hung S.S."/>
            <person name="Kamenetzky L."/>
            <person name="Keane J.A."/>
            <person name="Kiss F."/>
            <person name="Koziol U."/>
            <person name="Lambert O."/>
            <person name="Liu K."/>
            <person name="Luo X."/>
            <person name="Luo Y."/>
            <person name="Macchiaroli N."/>
            <person name="Nichol S."/>
            <person name="Paps J."/>
            <person name="Parkinson J."/>
            <person name="Pouchkina-Stantcheva N."/>
            <person name="Riddiford N."/>
            <person name="Rosenzvit M."/>
            <person name="Salinas G."/>
            <person name="Wasmuth J.D."/>
            <person name="Zamanian M."/>
            <person name="Zheng Y."/>
            <person name="Cai X."/>
            <person name="Soberon X."/>
            <person name="Olson P.D."/>
            <person name="Laclette J.P."/>
            <person name="Brehm K."/>
            <person name="Berriman M."/>
            <person name="Garciarrubio A."/>
            <person name="Bobes R.J."/>
            <person name="Fragoso G."/>
            <person name="Sanchez-Flores A."/>
            <person name="Estrada K."/>
            <person name="Cevallos M.A."/>
            <person name="Morett E."/>
            <person name="Gonzalez V."/>
            <person name="Portillo T."/>
            <person name="Ochoa-Leyva A."/>
            <person name="Jose M.V."/>
            <person name="Sciutto E."/>
            <person name="Landa A."/>
            <person name="Jimenez L."/>
            <person name="Valdes V."/>
            <person name="Carrero J.C."/>
            <person name="Larralde C."/>
            <person name="Morales-Montor J."/>
            <person name="Limon-Lason J."/>
            <person name="Soberon X."/>
            <person name="Laclette J.P."/>
        </authorList>
    </citation>
    <scope>NUCLEOTIDE SEQUENCE [LARGE SCALE GENOMIC DNA]</scope>
</reference>
<evidence type="ECO:0000313" key="3">
    <source>
        <dbReference type="WBParaSite" id="EgrG_002007800"/>
    </source>
</evidence>
<reference evidence="3" key="3">
    <citation type="submission" date="2020-10" db="UniProtKB">
        <authorList>
            <consortium name="WormBaseParasite"/>
        </authorList>
    </citation>
    <scope>IDENTIFICATION</scope>
</reference>
<name>A0A068X525_ECHGR</name>
<accession>A0A068X525</accession>
<evidence type="ECO:0000313" key="1">
    <source>
        <dbReference type="EMBL" id="CDS25130.1"/>
    </source>
</evidence>
<gene>
    <name evidence="1" type="ORF">EgrG_002007800</name>
</gene>
<protein>
    <submittedName>
        <fullName evidence="3">Ovule protein</fullName>
    </submittedName>
</protein>
<sequence length="141" mass="15624">DQPLLHSASVPSGIQPPFCPDATLSVPNPAPHSPSYLLMYLSHPSRNATPPFLISVIHLLYLSEGFTASCRPLPLCYCRLPIIPPLLTPTQPKFYPLISSGQARGIQPIPFCSCGFQTIFPHIPYQMFVDLNRRFPNKPLS</sequence>